<feature type="transmembrane region" description="Helical" evidence="1">
    <location>
        <begin position="180"/>
        <end position="201"/>
    </location>
</feature>
<dbReference type="InterPro" id="IPR038377">
    <property type="entry name" value="Na/Glc_symporter_sf"/>
</dbReference>
<evidence type="ECO:0000313" key="3">
    <source>
        <dbReference type="Proteomes" id="UP000036756"/>
    </source>
</evidence>
<dbReference type="STRING" id="1121307.CLCY_4c00490"/>
<feature type="transmembrane region" description="Helical" evidence="1">
    <location>
        <begin position="320"/>
        <end position="338"/>
    </location>
</feature>
<evidence type="ECO:0000256" key="1">
    <source>
        <dbReference type="SAM" id="Phobius"/>
    </source>
</evidence>
<keyword evidence="1" id="KW-1133">Transmembrane helix</keyword>
<dbReference type="Proteomes" id="UP000036756">
    <property type="component" value="Unassembled WGS sequence"/>
</dbReference>
<feature type="transmembrane region" description="Helical" evidence="1">
    <location>
        <begin position="112"/>
        <end position="131"/>
    </location>
</feature>
<protein>
    <submittedName>
        <fullName evidence="2">Putative membrane protein</fullName>
    </submittedName>
</protein>
<evidence type="ECO:0000313" key="2">
    <source>
        <dbReference type="EMBL" id="KMT22076.1"/>
    </source>
</evidence>
<dbReference type="Gene3D" id="1.20.1730.10">
    <property type="entry name" value="Sodium/glucose cotransporter"/>
    <property type="match status" value="1"/>
</dbReference>
<comment type="caution">
    <text evidence="2">The sequence shown here is derived from an EMBL/GenBank/DDBJ whole genome shotgun (WGS) entry which is preliminary data.</text>
</comment>
<reference evidence="2 3" key="1">
    <citation type="submission" date="2015-06" db="EMBL/GenBank/DDBJ databases">
        <title>Draft genome sequence of the purine-degrading Clostridium cylindrosporum HC-1 (DSM 605).</title>
        <authorList>
            <person name="Poehlein A."/>
            <person name="Schiel-Bengelsdorf B."/>
            <person name="Bengelsdorf F."/>
            <person name="Daniel R."/>
            <person name="Duerre P."/>
        </authorList>
    </citation>
    <scope>NUCLEOTIDE SEQUENCE [LARGE SCALE GENOMIC DNA]</scope>
    <source>
        <strain evidence="2 3">DSM 605</strain>
    </source>
</reference>
<sequence>MGDVLKISAVFIGTIIGAGLASGQEILQFFSLYGRKSFIGITICCIIYVVFSCIIVYLCYKHKFRSYNDMVIFVLGKKFGRVTDIFLTFFIFAGNTIMISGGGAMLNEFFGLNKAVGIFLMAALCFIVTSLSTKGLIATNMIVVPLSTVMILLVGIFTLKQNPDSINYIITSNSPQSKDGFLLSALLYASFNLILATGVICPMTREIKSRKKFIAGCLLGGIVLTILAVSVNFSILTYYPGSFYSEIPTLHISKEFGALFMFLLTGIIWLEMFSTEISNLYSLGKRMEHSFKISYTTSVLIIILVSIPISFAGFSNLIRILYPPFGAVSLIFIFGCLIKTMRVKKKVTK</sequence>
<organism evidence="2 3">
    <name type="scientific">Clostridium cylindrosporum DSM 605</name>
    <dbReference type="NCBI Taxonomy" id="1121307"/>
    <lineage>
        <taxon>Bacteria</taxon>
        <taxon>Bacillati</taxon>
        <taxon>Bacillota</taxon>
        <taxon>Clostridia</taxon>
        <taxon>Eubacteriales</taxon>
        <taxon>Clostridiaceae</taxon>
        <taxon>Clostridium</taxon>
    </lineage>
</organism>
<name>A0A0J8G300_CLOCY</name>
<dbReference type="AlphaFoldDB" id="A0A0J8G300"/>
<dbReference type="OrthoDB" id="4424890at2"/>
<feature type="transmembrane region" description="Helical" evidence="1">
    <location>
        <begin position="138"/>
        <end position="160"/>
    </location>
</feature>
<feature type="transmembrane region" description="Helical" evidence="1">
    <location>
        <begin position="256"/>
        <end position="273"/>
    </location>
</feature>
<feature type="transmembrane region" description="Helical" evidence="1">
    <location>
        <begin position="213"/>
        <end position="236"/>
    </location>
</feature>
<dbReference type="PANTHER" id="PTHR37814:SF1">
    <property type="entry name" value="MEMBRANE PROTEIN"/>
    <property type="match status" value="1"/>
</dbReference>
<keyword evidence="1" id="KW-0472">Membrane</keyword>
<feature type="transmembrane region" description="Helical" evidence="1">
    <location>
        <begin position="85"/>
        <end position="106"/>
    </location>
</feature>
<dbReference type="EMBL" id="LFVU01000024">
    <property type="protein sequence ID" value="KMT22076.1"/>
    <property type="molecule type" value="Genomic_DNA"/>
</dbReference>
<dbReference type="PANTHER" id="PTHR37814">
    <property type="entry name" value="CONSERVED MEMBRANE PROTEIN"/>
    <property type="match status" value="1"/>
</dbReference>
<feature type="transmembrane region" description="Helical" evidence="1">
    <location>
        <begin position="293"/>
        <end position="314"/>
    </location>
</feature>
<feature type="transmembrane region" description="Helical" evidence="1">
    <location>
        <begin position="39"/>
        <end position="60"/>
    </location>
</feature>
<keyword evidence="3" id="KW-1185">Reference proteome</keyword>
<gene>
    <name evidence="2" type="ORF">CLCY_4c00490</name>
</gene>
<accession>A0A0J8G300</accession>
<keyword evidence="1" id="KW-0812">Transmembrane</keyword>
<dbReference type="InterPro" id="IPR038728">
    <property type="entry name" value="YkvI-like"/>
</dbReference>
<dbReference type="PATRIC" id="fig|1121307.3.peg.1701"/>
<proteinExistence type="predicted"/>
<dbReference type="RefSeq" id="WP_048570178.1">
    <property type="nucleotide sequence ID" value="NZ_LFVU01000024.1"/>
</dbReference>